<keyword evidence="4" id="KW-0732">Signal</keyword>
<dbReference type="InterPro" id="IPR016054">
    <property type="entry name" value="LY6_UPA_recep-like"/>
</dbReference>
<comment type="subcellular location">
    <subcellularLocation>
        <location evidence="1">Cell membrane</location>
        <topology evidence="1">Lipid-anchor</topology>
        <topology evidence="1">GPI-anchor</topology>
    </subcellularLocation>
</comment>
<dbReference type="GO" id="GO:0033130">
    <property type="term" value="F:acetylcholine receptor binding"/>
    <property type="evidence" value="ECO:0007669"/>
    <property type="project" value="TreeGrafter"/>
</dbReference>
<reference evidence="12" key="1">
    <citation type="submission" date="2012-07" db="EMBL/GenBank/DDBJ databases">
        <title>Genome of the Chinese tree shrew, a rising model animal genetically related to primates.</title>
        <authorList>
            <person name="Zhang G."/>
            <person name="Fan Y."/>
            <person name="Yao Y."/>
            <person name="Huang Z."/>
        </authorList>
    </citation>
    <scope>NUCLEOTIDE SEQUENCE [LARGE SCALE GENOMIC DNA]</scope>
</reference>
<dbReference type="STRING" id="246437.L9KKY8"/>
<evidence type="ECO:0000256" key="9">
    <source>
        <dbReference type="SAM" id="Phobius"/>
    </source>
</evidence>
<dbReference type="Proteomes" id="UP000011518">
    <property type="component" value="Unassembled WGS sequence"/>
</dbReference>
<dbReference type="GO" id="GO:0030550">
    <property type="term" value="F:acetylcholine receptor inhibitor activity"/>
    <property type="evidence" value="ECO:0007669"/>
    <property type="project" value="TreeGrafter"/>
</dbReference>
<dbReference type="InParanoid" id="L9KKY8"/>
<dbReference type="AlphaFoldDB" id="L9KKY8"/>
<dbReference type="GO" id="GO:0005886">
    <property type="term" value="C:plasma membrane"/>
    <property type="evidence" value="ECO:0007669"/>
    <property type="project" value="UniProtKB-SubCell"/>
</dbReference>
<keyword evidence="3" id="KW-0336">GPI-anchor</keyword>
<keyword evidence="2" id="KW-1003">Cell membrane</keyword>
<dbReference type="SMART" id="SM00134">
    <property type="entry name" value="LU"/>
    <property type="match status" value="1"/>
</dbReference>
<dbReference type="CDD" id="cd23541">
    <property type="entry name" value="TFP_LU_ECD_Ly6A_like"/>
    <property type="match status" value="1"/>
</dbReference>
<evidence type="ECO:0000256" key="5">
    <source>
        <dbReference type="ARBA" id="ARBA00023136"/>
    </source>
</evidence>
<proteinExistence type="predicted"/>
<dbReference type="EMBL" id="KB320776">
    <property type="protein sequence ID" value="ELW63421.1"/>
    <property type="molecule type" value="Genomic_DNA"/>
</dbReference>
<evidence type="ECO:0000256" key="8">
    <source>
        <dbReference type="ARBA" id="ARBA00023288"/>
    </source>
</evidence>
<dbReference type="PANTHER" id="PTHR32217">
    <property type="entry name" value="LYMPHOCYTE ANTIGEN 6H"/>
    <property type="match status" value="1"/>
</dbReference>
<keyword evidence="6" id="KW-1015">Disulfide bond</keyword>
<evidence type="ECO:0000256" key="3">
    <source>
        <dbReference type="ARBA" id="ARBA00022622"/>
    </source>
</evidence>
<evidence type="ECO:0000256" key="2">
    <source>
        <dbReference type="ARBA" id="ARBA00022475"/>
    </source>
</evidence>
<dbReference type="GO" id="GO:0095500">
    <property type="term" value="P:acetylcholine receptor signaling pathway"/>
    <property type="evidence" value="ECO:0007669"/>
    <property type="project" value="TreeGrafter"/>
</dbReference>
<evidence type="ECO:0000256" key="6">
    <source>
        <dbReference type="ARBA" id="ARBA00023157"/>
    </source>
</evidence>
<evidence type="ECO:0000256" key="7">
    <source>
        <dbReference type="ARBA" id="ARBA00023180"/>
    </source>
</evidence>
<feature type="non-terminal residue" evidence="11">
    <location>
        <position position="1"/>
    </location>
</feature>
<dbReference type="FunCoup" id="L9KKY8">
    <property type="interactions" value="34"/>
</dbReference>
<evidence type="ECO:0000313" key="12">
    <source>
        <dbReference type="Proteomes" id="UP000011518"/>
    </source>
</evidence>
<dbReference type="Pfam" id="PF00021">
    <property type="entry name" value="UPAR_LY6"/>
    <property type="match status" value="1"/>
</dbReference>
<keyword evidence="7" id="KW-0325">Glycoprotein</keyword>
<gene>
    <name evidence="11" type="ORF">TREES_T100016056</name>
</gene>
<dbReference type="InterPro" id="IPR045860">
    <property type="entry name" value="Snake_toxin-like_sf"/>
</dbReference>
<dbReference type="GO" id="GO:0098552">
    <property type="term" value="C:side of membrane"/>
    <property type="evidence" value="ECO:0007669"/>
    <property type="project" value="UniProtKB-KW"/>
</dbReference>
<dbReference type="SUPFAM" id="SSF57302">
    <property type="entry name" value="Snake toxin-like"/>
    <property type="match status" value="1"/>
</dbReference>
<feature type="transmembrane region" description="Helical" evidence="9">
    <location>
        <begin position="105"/>
        <end position="124"/>
    </location>
</feature>
<keyword evidence="5 9" id="KW-0472">Membrane</keyword>
<name>L9KKY8_TUPCH</name>
<dbReference type="GO" id="GO:0045202">
    <property type="term" value="C:synapse"/>
    <property type="evidence" value="ECO:0007669"/>
    <property type="project" value="GOC"/>
</dbReference>
<keyword evidence="9" id="KW-0812">Transmembrane</keyword>
<dbReference type="PANTHER" id="PTHR32217:SF3">
    <property type="entry name" value="LYMPHOCYTE ANTIGEN 6S"/>
    <property type="match status" value="1"/>
</dbReference>
<feature type="domain" description="UPAR/Ly6" evidence="10">
    <location>
        <begin position="3"/>
        <end position="109"/>
    </location>
</feature>
<evidence type="ECO:0000259" key="10">
    <source>
        <dbReference type="SMART" id="SM00134"/>
    </source>
</evidence>
<dbReference type="InterPro" id="IPR051445">
    <property type="entry name" value="LY6H/LY6L_nAChR_modulators"/>
</dbReference>
<sequence length="125" mass="13450">QGLHCYECLITSDFSSCRLRTCYFPDSFCISQEVVAVMGGQSVLSSLSPAGSETEKLQRKFCLPTCPKDSYQLKSMNILGAVVNSTLSCCKGDLCRAGALATGSLWALTWGLVLSLGSVLLWVLL</sequence>
<evidence type="ECO:0000256" key="4">
    <source>
        <dbReference type="ARBA" id="ARBA00022729"/>
    </source>
</evidence>
<accession>L9KKY8</accession>
<keyword evidence="9" id="KW-1133">Transmembrane helix</keyword>
<protein>
    <submittedName>
        <fullName evidence="11">Lymphocyte antigen 6F</fullName>
    </submittedName>
</protein>
<keyword evidence="12" id="KW-1185">Reference proteome</keyword>
<keyword evidence="8" id="KW-0449">Lipoprotein</keyword>
<evidence type="ECO:0000256" key="1">
    <source>
        <dbReference type="ARBA" id="ARBA00004609"/>
    </source>
</evidence>
<organism evidence="11 12">
    <name type="scientific">Tupaia chinensis</name>
    <name type="common">Chinese tree shrew</name>
    <name type="synonym">Tupaia belangeri chinensis</name>
    <dbReference type="NCBI Taxonomy" id="246437"/>
    <lineage>
        <taxon>Eukaryota</taxon>
        <taxon>Metazoa</taxon>
        <taxon>Chordata</taxon>
        <taxon>Craniata</taxon>
        <taxon>Vertebrata</taxon>
        <taxon>Euteleostomi</taxon>
        <taxon>Mammalia</taxon>
        <taxon>Eutheria</taxon>
        <taxon>Euarchontoglires</taxon>
        <taxon>Scandentia</taxon>
        <taxon>Tupaiidae</taxon>
        <taxon>Tupaia</taxon>
    </lineage>
</organism>
<evidence type="ECO:0000313" key="11">
    <source>
        <dbReference type="EMBL" id="ELW63421.1"/>
    </source>
</evidence>
<reference evidence="12" key="2">
    <citation type="journal article" date="2013" name="Nat. Commun.">
        <title>Genome of the Chinese tree shrew.</title>
        <authorList>
            <person name="Fan Y."/>
            <person name="Huang Z.Y."/>
            <person name="Cao C.C."/>
            <person name="Chen C.S."/>
            <person name="Chen Y.X."/>
            <person name="Fan D.D."/>
            <person name="He J."/>
            <person name="Hou H.L."/>
            <person name="Hu L."/>
            <person name="Hu X.T."/>
            <person name="Jiang X.T."/>
            <person name="Lai R."/>
            <person name="Lang Y.S."/>
            <person name="Liang B."/>
            <person name="Liao S.G."/>
            <person name="Mu D."/>
            <person name="Ma Y.Y."/>
            <person name="Niu Y.Y."/>
            <person name="Sun X.Q."/>
            <person name="Xia J.Q."/>
            <person name="Xiao J."/>
            <person name="Xiong Z.Q."/>
            <person name="Xu L."/>
            <person name="Yang L."/>
            <person name="Zhang Y."/>
            <person name="Zhao W."/>
            <person name="Zhao X.D."/>
            <person name="Zheng Y.T."/>
            <person name="Zhou J.M."/>
            <person name="Zhu Y.B."/>
            <person name="Zhang G.J."/>
            <person name="Wang J."/>
            <person name="Yao Y.G."/>
        </authorList>
    </citation>
    <scope>NUCLEOTIDE SEQUENCE [LARGE SCALE GENOMIC DNA]</scope>
</reference>